<sequence>MLPGTSQRVVKVREPDVAVPDFAEQLQGRSPEEAAIFAVKRAPLLYHRKFTALELDLMRHRALQGELDAAALSATVPGNLITWVPGRRSKGVSGPPLWASPPPKRVGFQPCNLGHRSVRNARRRGAHDGPARHGEGVTQGRYPLAARDPGWVRSAQLPPGWRGANVRAADPGRNTPWRVAPDRWPGAGAARGQSAQCPCGGGGHGHGKRVQGQRTQPDLKRSSGTL</sequence>
<protein>
    <submittedName>
        <fullName evidence="2">Uncharacterized protein</fullName>
    </submittedName>
</protein>
<evidence type="ECO:0000313" key="2">
    <source>
        <dbReference type="EMBL" id="SMB84278.1"/>
    </source>
</evidence>
<feature type="region of interest" description="Disordered" evidence="1">
    <location>
        <begin position="92"/>
        <end position="111"/>
    </location>
</feature>
<proteinExistence type="predicted"/>
<name>A0A1W1UT05_9DEIO</name>
<keyword evidence="3" id="KW-1185">Reference proteome</keyword>
<dbReference type="Proteomes" id="UP000192582">
    <property type="component" value="Unassembled WGS sequence"/>
</dbReference>
<dbReference type="AlphaFoldDB" id="A0A1W1UT05"/>
<feature type="region of interest" description="Disordered" evidence="1">
    <location>
        <begin position="122"/>
        <end position="226"/>
    </location>
</feature>
<accession>A0A1W1UT05</accession>
<dbReference type="EMBL" id="FWWU01000007">
    <property type="protein sequence ID" value="SMB84278.1"/>
    <property type="molecule type" value="Genomic_DNA"/>
</dbReference>
<evidence type="ECO:0000256" key="1">
    <source>
        <dbReference type="SAM" id="MobiDB-lite"/>
    </source>
</evidence>
<feature type="compositionally biased region" description="Basic and acidic residues" evidence="1">
    <location>
        <begin position="217"/>
        <end position="226"/>
    </location>
</feature>
<gene>
    <name evidence="2" type="ORF">SAMN00790413_05065</name>
</gene>
<organism evidence="2 3">
    <name type="scientific">Deinococcus hopiensis KR-140</name>
    <dbReference type="NCBI Taxonomy" id="695939"/>
    <lineage>
        <taxon>Bacteria</taxon>
        <taxon>Thermotogati</taxon>
        <taxon>Deinococcota</taxon>
        <taxon>Deinococci</taxon>
        <taxon>Deinococcales</taxon>
        <taxon>Deinococcaceae</taxon>
        <taxon>Deinococcus</taxon>
    </lineage>
</organism>
<feature type="compositionally biased region" description="Basic and acidic residues" evidence="1">
    <location>
        <begin position="126"/>
        <end position="135"/>
    </location>
</feature>
<evidence type="ECO:0000313" key="3">
    <source>
        <dbReference type="Proteomes" id="UP000192582"/>
    </source>
</evidence>
<reference evidence="2 3" key="1">
    <citation type="submission" date="2017-04" db="EMBL/GenBank/DDBJ databases">
        <authorList>
            <person name="Afonso C.L."/>
            <person name="Miller P.J."/>
            <person name="Scott M.A."/>
            <person name="Spackman E."/>
            <person name="Goraichik I."/>
            <person name="Dimitrov K.M."/>
            <person name="Suarez D.L."/>
            <person name="Swayne D.E."/>
        </authorList>
    </citation>
    <scope>NUCLEOTIDE SEQUENCE [LARGE SCALE GENOMIC DNA]</scope>
    <source>
        <strain evidence="2 3">KR-140</strain>
    </source>
</reference>